<dbReference type="OrthoDB" id="22309at10239"/>
<sequence>MNDNSDTLTQIINDTIDNDHDNILKKKIEKSLSLIDNIELFNSASLLQNVPIYLVHCKQCNRPCIEHCVICGTISCVDHLIESKFHISDCLYNNNYYIFNINIRKSEYDHVPIYITGRLLIIKKKTSNKKDVIMLKINKHYNLIECIKYIEEKIKEKKFNKMGKDKKDVIVNSYNEIKTENTIVRDTSIIADTSTSEPIIFIKVDDTININMLILKYKDKKIRVALKVFVDALEKLSKENKSDVEEYFKELEICGTILPTMVTFTVKDGTNLYSKITWKIRITSIIKSMDNINTNNPQSEFICDKTNAEIFINELENAIGSIN</sequence>
<protein>
    <submittedName>
        <fullName evidence="1">Uncharacterized protein</fullName>
    </submittedName>
</protein>
<dbReference type="KEGG" id="vg:18263561"/>
<reference evidence="1 2" key="1">
    <citation type="journal article" date="2014" name="Virology">
        <title>The complete genome sequence of the Alphaentomopoxvirus Anomala cuprea entomopoxvirus, including its terminal hairpin loop sequences, suggests a potentially unique mode of apoptosis inhibition and mode of DNA replication.</title>
        <authorList>
            <person name="Mitsuhashi W."/>
            <person name="Miyamoto K."/>
            <person name="Wada S."/>
        </authorList>
    </citation>
    <scope>NUCLEOTIDE SEQUENCE [LARGE SCALE GENOMIC DNA]</scope>
    <source>
        <strain evidence="1">CV6M</strain>
    </source>
</reference>
<accession>W6JIV9</accession>
<organism evidence="1 2">
    <name type="scientific">Alphaentomopoxvirus acuprea</name>
    <dbReference type="NCBI Taxonomy" id="62099"/>
    <lineage>
        <taxon>Viruses</taxon>
        <taxon>Varidnaviria</taxon>
        <taxon>Bamfordvirae</taxon>
        <taxon>Nucleocytoviricota</taxon>
        <taxon>Pokkesviricetes</taxon>
        <taxon>Chitovirales</taxon>
        <taxon>Poxviridae</taxon>
        <taxon>Entomopoxvirinae</taxon>
        <taxon>Alphaentomopoxvirus</taxon>
    </lineage>
</organism>
<keyword evidence="2" id="KW-1185">Reference proteome</keyword>
<evidence type="ECO:0000313" key="1">
    <source>
        <dbReference type="EMBL" id="BAO49492.1"/>
    </source>
</evidence>
<dbReference type="Proteomes" id="UP000174145">
    <property type="component" value="Segment"/>
</dbReference>
<dbReference type="EMBL" id="AP013055">
    <property type="protein sequence ID" value="BAO49492.1"/>
    <property type="molecule type" value="Genomic_DNA"/>
</dbReference>
<proteinExistence type="predicted"/>
<dbReference type="GeneID" id="18263561"/>
<name>W6JIV9_9POXV</name>
<dbReference type="RefSeq" id="YP_009001605.1">
    <property type="nucleotide sequence ID" value="NC_023426.1"/>
</dbReference>
<evidence type="ECO:0000313" key="2">
    <source>
        <dbReference type="Proteomes" id="UP000174145"/>
    </source>
</evidence>